<evidence type="ECO:0000313" key="3">
    <source>
        <dbReference type="EMBL" id="ODS01588.1"/>
    </source>
</evidence>
<feature type="signal peptide" evidence="1">
    <location>
        <begin position="1"/>
        <end position="32"/>
    </location>
</feature>
<keyword evidence="4" id="KW-1185">Reference proteome</keyword>
<dbReference type="InterPro" id="IPR029151">
    <property type="entry name" value="Sensor-like_sf"/>
</dbReference>
<keyword evidence="1" id="KW-0732">Signal</keyword>
<feature type="domain" description="Cache 3/Cache 2 fusion" evidence="2">
    <location>
        <begin position="33"/>
        <end position="117"/>
    </location>
</feature>
<accession>A0A1E3W6Y3</accession>
<dbReference type="AlphaFoldDB" id="A0A1E3W6Y3"/>
<evidence type="ECO:0000259" key="2">
    <source>
        <dbReference type="Pfam" id="PF17201"/>
    </source>
</evidence>
<evidence type="ECO:0000256" key="1">
    <source>
        <dbReference type="SAM" id="SignalP"/>
    </source>
</evidence>
<reference evidence="3 4" key="1">
    <citation type="journal article" date="2016" name="Environ. Microbiol.">
        <title>New Methyloceanibacter diversity from North Sea sediments includes methanotroph containing solely the soluble methane monooxygenase.</title>
        <authorList>
            <person name="Vekeman B."/>
            <person name="Kerckhof F.M."/>
            <person name="Cremers G."/>
            <person name="de Vos P."/>
            <person name="Vandamme P."/>
            <person name="Boon N."/>
            <person name="Op den Camp H.J."/>
            <person name="Heylen K."/>
        </authorList>
    </citation>
    <scope>NUCLEOTIDE SEQUENCE [LARGE SCALE GENOMIC DNA]</scope>
    <source>
        <strain evidence="3 4">R-67175</strain>
    </source>
</reference>
<dbReference type="EMBL" id="LPWF01000005">
    <property type="protein sequence ID" value="ODS01588.1"/>
    <property type="molecule type" value="Genomic_DNA"/>
</dbReference>
<organism evidence="3 4">
    <name type="scientific">Methyloceanibacter superfactus</name>
    <dbReference type="NCBI Taxonomy" id="1774969"/>
    <lineage>
        <taxon>Bacteria</taxon>
        <taxon>Pseudomonadati</taxon>
        <taxon>Pseudomonadota</taxon>
        <taxon>Alphaproteobacteria</taxon>
        <taxon>Hyphomicrobiales</taxon>
        <taxon>Hyphomicrobiaceae</taxon>
        <taxon>Methyloceanibacter</taxon>
    </lineage>
</organism>
<name>A0A1E3W6Y3_9HYPH</name>
<protein>
    <recommendedName>
        <fullName evidence="2">Cache 3/Cache 2 fusion domain-containing protein</fullName>
    </recommendedName>
</protein>
<dbReference type="STRING" id="1774969.AUC69_06385"/>
<dbReference type="InterPro" id="IPR033462">
    <property type="entry name" value="Cache_3-Cache_2"/>
</dbReference>
<feature type="chain" id="PRO_5009139022" description="Cache 3/Cache 2 fusion domain-containing protein" evidence="1">
    <location>
        <begin position="33"/>
        <end position="118"/>
    </location>
</feature>
<evidence type="ECO:0000313" key="4">
    <source>
        <dbReference type="Proteomes" id="UP000094472"/>
    </source>
</evidence>
<comment type="caution">
    <text evidence="3">The sequence shown here is derived from an EMBL/GenBank/DDBJ whole genome shotgun (WGS) entry which is preliminary data.</text>
</comment>
<sequence>MECEMRNLSQKLLLILTLLLPAMALVSSASLAATKVEATIFSYDGKDFVRTQTTLSAEGQSATDTKLDRDSAAYKALVGKRSYSGPTTLFGHDYQADYAPLTGENGDLTGALFVGVPK</sequence>
<gene>
    <name evidence="3" type="ORF">AUC69_06385</name>
</gene>
<proteinExistence type="predicted"/>
<dbReference type="SUPFAM" id="SSF103190">
    <property type="entry name" value="Sensory domain-like"/>
    <property type="match status" value="1"/>
</dbReference>
<dbReference type="Pfam" id="PF17201">
    <property type="entry name" value="Cache_3-Cache_2"/>
    <property type="match status" value="1"/>
</dbReference>
<dbReference type="Proteomes" id="UP000094472">
    <property type="component" value="Unassembled WGS sequence"/>
</dbReference>